<protein>
    <submittedName>
        <fullName evidence="3">Ubiquitin-related domain-containing protein</fullName>
    </submittedName>
</protein>
<keyword evidence="4" id="KW-1185">Reference proteome</keyword>
<dbReference type="InterPro" id="IPR040015">
    <property type="entry name" value="UBL3-like"/>
</dbReference>
<dbReference type="PROSITE" id="PS50053">
    <property type="entry name" value="UBIQUITIN_2"/>
    <property type="match status" value="1"/>
</dbReference>
<reference evidence="3" key="1">
    <citation type="journal article" date="2020" name="Nat. Commun.">
        <title>Large-scale genome sequencing of mycorrhizal fungi provides insights into the early evolution of symbiotic traits.</title>
        <authorList>
            <person name="Miyauchi S."/>
            <person name="Kiss E."/>
            <person name="Kuo A."/>
            <person name="Drula E."/>
            <person name="Kohler A."/>
            <person name="Sanchez-Garcia M."/>
            <person name="Morin E."/>
            <person name="Andreopoulos B."/>
            <person name="Barry K.W."/>
            <person name="Bonito G."/>
            <person name="Buee M."/>
            <person name="Carver A."/>
            <person name="Chen C."/>
            <person name="Cichocki N."/>
            <person name="Clum A."/>
            <person name="Culley D."/>
            <person name="Crous P.W."/>
            <person name="Fauchery L."/>
            <person name="Girlanda M."/>
            <person name="Hayes R.D."/>
            <person name="Keri Z."/>
            <person name="LaButti K."/>
            <person name="Lipzen A."/>
            <person name="Lombard V."/>
            <person name="Magnuson J."/>
            <person name="Maillard F."/>
            <person name="Murat C."/>
            <person name="Nolan M."/>
            <person name="Ohm R.A."/>
            <person name="Pangilinan J."/>
            <person name="Pereira M.F."/>
            <person name="Perotto S."/>
            <person name="Peter M."/>
            <person name="Pfister S."/>
            <person name="Riley R."/>
            <person name="Sitrit Y."/>
            <person name="Stielow J.B."/>
            <person name="Szollosi G."/>
            <person name="Zifcakova L."/>
            <person name="Stursova M."/>
            <person name="Spatafora J.W."/>
            <person name="Tedersoo L."/>
            <person name="Vaario L.M."/>
            <person name="Yamada A."/>
            <person name="Yan M."/>
            <person name="Wang P."/>
            <person name="Xu J."/>
            <person name="Bruns T."/>
            <person name="Baldrian P."/>
            <person name="Vilgalys R."/>
            <person name="Dunand C."/>
            <person name="Henrissat B."/>
            <person name="Grigoriev I.V."/>
            <person name="Hibbett D."/>
            <person name="Nagy L.G."/>
            <person name="Martin F.M."/>
        </authorList>
    </citation>
    <scope>NUCLEOTIDE SEQUENCE</scope>
    <source>
        <strain evidence="3">UH-Tt-Lm1</strain>
    </source>
</reference>
<reference evidence="3" key="2">
    <citation type="submission" date="2020-11" db="EMBL/GenBank/DDBJ databases">
        <authorList>
            <consortium name="DOE Joint Genome Institute"/>
            <person name="Kuo A."/>
            <person name="Miyauchi S."/>
            <person name="Kiss E."/>
            <person name="Drula E."/>
            <person name="Kohler A."/>
            <person name="Sanchez-Garcia M."/>
            <person name="Andreopoulos B."/>
            <person name="Barry K.W."/>
            <person name="Bonito G."/>
            <person name="Buee M."/>
            <person name="Carver A."/>
            <person name="Chen C."/>
            <person name="Cichocki N."/>
            <person name="Clum A."/>
            <person name="Culley D."/>
            <person name="Crous P.W."/>
            <person name="Fauchery L."/>
            <person name="Girlanda M."/>
            <person name="Hayes R."/>
            <person name="Keri Z."/>
            <person name="Labutti K."/>
            <person name="Lipzen A."/>
            <person name="Lombard V."/>
            <person name="Magnuson J."/>
            <person name="Maillard F."/>
            <person name="Morin E."/>
            <person name="Murat C."/>
            <person name="Nolan M."/>
            <person name="Ohm R."/>
            <person name="Pangilinan J."/>
            <person name="Pereira M."/>
            <person name="Perotto S."/>
            <person name="Peter M."/>
            <person name="Riley R."/>
            <person name="Sitrit Y."/>
            <person name="Stielow B."/>
            <person name="Szollosi G."/>
            <person name="Zifcakova L."/>
            <person name="Stursova M."/>
            <person name="Spatafora J.W."/>
            <person name="Tedersoo L."/>
            <person name="Vaario L.-M."/>
            <person name="Yamada A."/>
            <person name="Yan M."/>
            <person name="Wang P."/>
            <person name="Xu J."/>
            <person name="Bruns T."/>
            <person name="Baldrian P."/>
            <person name="Vilgalys R."/>
            <person name="Henrissat B."/>
            <person name="Grigoriev I.V."/>
            <person name="Hibbett D."/>
            <person name="Nagy L.G."/>
            <person name="Martin F.M."/>
        </authorList>
    </citation>
    <scope>NUCLEOTIDE SEQUENCE</scope>
    <source>
        <strain evidence="3">UH-Tt-Lm1</strain>
    </source>
</reference>
<evidence type="ECO:0000259" key="2">
    <source>
        <dbReference type="PROSITE" id="PS50053"/>
    </source>
</evidence>
<evidence type="ECO:0000256" key="1">
    <source>
        <dbReference type="SAM" id="MobiDB-lite"/>
    </source>
</evidence>
<feature type="compositionally biased region" description="Polar residues" evidence="1">
    <location>
        <begin position="1"/>
        <end position="19"/>
    </location>
</feature>
<feature type="region of interest" description="Disordered" evidence="1">
    <location>
        <begin position="180"/>
        <end position="212"/>
    </location>
</feature>
<evidence type="ECO:0000313" key="3">
    <source>
        <dbReference type="EMBL" id="KAF9788689.1"/>
    </source>
</evidence>
<name>A0A9P6L960_9AGAM</name>
<dbReference type="InterPro" id="IPR029071">
    <property type="entry name" value="Ubiquitin-like_domsf"/>
</dbReference>
<dbReference type="SUPFAM" id="SSF54236">
    <property type="entry name" value="Ubiquitin-like"/>
    <property type="match status" value="1"/>
</dbReference>
<feature type="region of interest" description="Disordered" evidence="1">
    <location>
        <begin position="1"/>
        <end position="81"/>
    </location>
</feature>
<feature type="domain" description="Ubiquitin-like" evidence="2">
    <location>
        <begin position="84"/>
        <end position="153"/>
    </location>
</feature>
<proteinExistence type="predicted"/>
<feature type="compositionally biased region" description="Polar residues" evidence="1">
    <location>
        <begin position="31"/>
        <end position="41"/>
    </location>
</feature>
<dbReference type="InterPro" id="IPR039540">
    <property type="entry name" value="UBL3-like_ubiquitin_dom"/>
</dbReference>
<dbReference type="Pfam" id="PF13881">
    <property type="entry name" value="Rad60-SLD_2"/>
    <property type="match status" value="1"/>
</dbReference>
<accession>A0A9P6L960</accession>
<dbReference type="OrthoDB" id="1043111at2759"/>
<dbReference type="Gene3D" id="3.10.20.90">
    <property type="entry name" value="Phosphatidylinositol 3-kinase Catalytic Subunit, Chain A, domain 1"/>
    <property type="match status" value="1"/>
</dbReference>
<dbReference type="AlphaFoldDB" id="A0A9P6L960"/>
<organism evidence="3 4">
    <name type="scientific">Thelephora terrestris</name>
    <dbReference type="NCBI Taxonomy" id="56493"/>
    <lineage>
        <taxon>Eukaryota</taxon>
        <taxon>Fungi</taxon>
        <taxon>Dikarya</taxon>
        <taxon>Basidiomycota</taxon>
        <taxon>Agaricomycotina</taxon>
        <taxon>Agaricomycetes</taxon>
        <taxon>Thelephorales</taxon>
        <taxon>Thelephoraceae</taxon>
        <taxon>Thelephora</taxon>
    </lineage>
</organism>
<dbReference type="PANTHER" id="PTHR13169">
    <property type="entry name" value="UBIQUITIN-LIKE PROTEIN 3 HCG-1 PROTEIN"/>
    <property type="match status" value="1"/>
</dbReference>
<gene>
    <name evidence="3" type="ORF">BJ322DRAFT_1019179</name>
</gene>
<dbReference type="PANTHER" id="PTHR13169:SF0">
    <property type="entry name" value="UBIQUITIN-LIKE PROTEIN 3"/>
    <property type="match status" value="1"/>
</dbReference>
<sequence length="221" mass="24141">MPSSQPPAVTVAPTSSVNGQDPALDLPASENLGNLTPSARTSRTRVDLLTISPPGEIMTATPSIQDEEGNATPQREEARAEPMVSLTILVLSGDRKKYTFHPDTTAGRVKEMIWSTWDASWANATMPPNPSYLRLLYLGRILQDDDTLQRLKLPTHIPRPDHEEGRDSPYATTIMHLSVRPVAPPTDDGLSKKKGRRRIRSENGDEEDEAQGGCCSGCVIC</sequence>
<evidence type="ECO:0000313" key="4">
    <source>
        <dbReference type="Proteomes" id="UP000736335"/>
    </source>
</evidence>
<dbReference type="InterPro" id="IPR000626">
    <property type="entry name" value="Ubiquitin-like_dom"/>
</dbReference>
<dbReference type="EMBL" id="WIUZ02000004">
    <property type="protein sequence ID" value="KAF9788689.1"/>
    <property type="molecule type" value="Genomic_DNA"/>
</dbReference>
<dbReference type="Proteomes" id="UP000736335">
    <property type="component" value="Unassembled WGS sequence"/>
</dbReference>
<comment type="caution">
    <text evidence="3">The sequence shown here is derived from an EMBL/GenBank/DDBJ whole genome shotgun (WGS) entry which is preliminary data.</text>
</comment>